<feature type="region of interest" description="Disordered" evidence="1">
    <location>
        <begin position="102"/>
        <end position="125"/>
    </location>
</feature>
<organism evidence="2 3">
    <name type="scientific">Diplodia seriata</name>
    <dbReference type="NCBI Taxonomy" id="420778"/>
    <lineage>
        <taxon>Eukaryota</taxon>
        <taxon>Fungi</taxon>
        <taxon>Dikarya</taxon>
        <taxon>Ascomycota</taxon>
        <taxon>Pezizomycotina</taxon>
        <taxon>Dothideomycetes</taxon>
        <taxon>Dothideomycetes incertae sedis</taxon>
        <taxon>Botryosphaeriales</taxon>
        <taxon>Botryosphaeriaceae</taxon>
        <taxon>Diplodia</taxon>
    </lineage>
</organism>
<evidence type="ECO:0000256" key="1">
    <source>
        <dbReference type="SAM" id="MobiDB-lite"/>
    </source>
</evidence>
<evidence type="ECO:0000313" key="2">
    <source>
        <dbReference type="EMBL" id="KAL0254480.1"/>
    </source>
</evidence>
<name>A0ABR3C1H2_9PEZI</name>
<keyword evidence="3" id="KW-1185">Reference proteome</keyword>
<dbReference type="RefSeq" id="XP_066628351.1">
    <property type="nucleotide sequence ID" value="XM_066781349.1"/>
</dbReference>
<dbReference type="Proteomes" id="UP001430584">
    <property type="component" value="Unassembled WGS sequence"/>
</dbReference>
<feature type="compositionally biased region" description="Acidic residues" evidence="1">
    <location>
        <begin position="27"/>
        <end position="38"/>
    </location>
</feature>
<sequence length="125" mass="14346">MQGYPLYLLQRRYYYAFSQHNSHIDDSQETQDMSEDTYVEAPRKHSRRYSRRGAIDYQEVSIYSRPEQGSCPNQATQQLTQGGFDNFYQGYYGVAPQNGHQEMDFINSGDTIPDTTHAPDSGDSA</sequence>
<feature type="region of interest" description="Disordered" evidence="1">
    <location>
        <begin position="25"/>
        <end position="47"/>
    </location>
</feature>
<comment type="caution">
    <text evidence="2">The sequence shown here is derived from an EMBL/GenBank/DDBJ whole genome shotgun (WGS) entry which is preliminary data.</text>
</comment>
<gene>
    <name evidence="2" type="ORF">SLS55_009955</name>
</gene>
<dbReference type="GeneID" id="92014040"/>
<proteinExistence type="predicted"/>
<reference evidence="2 3" key="1">
    <citation type="submission" date="2024-02" db="EMBL/GenBank/DDBJ databases">
        <title>De novo assembly and annotation of 12 fungi associated with fruit tree decline syndrome in Ontario, Canada.</title>
        <authorList>
            <person name="Sulman M."/>
            <person name="Ellouze W."/>
            <person name="Ilyukhin E."/>
        </authorList>
    </citation>
    <scope>NUCLEOTIDE SEQUENCE [LARGE SCALE GENOMIC DNA]</scope>
    <source>
        <strain evidence="2 3">FDS-637</strain>
    </source>
</reference>
<evidence type="ECO:0000313" key="3">
    <source>
        <dbReference type="Proteomes" id="UP001430584"/>
    </source>
</evidence>
<dbReference type="EMBL" id="JAJVCZ030000011">
    <property type="protein sequence ID" value="KAL0254480.1"/>
    <property type="molecule type" value="Genomic_DNA"/>
</dbReference>
<protein>
    <submittedName>
        <fullName evidence="2">Uncharacterized protein</fullName>
    </submittedName>
</protein>
<accession>A0ABR3C1H2</accession>